<keyword evidence="1" id="KW-0732">Signal</keyword>
<sequence>MLRKFSTMMLTAALLTGSVAATAAFAQTAPAPVQQQKIKVQLNGKEFPFPQEIVTENGVAYVNASTLAIALGGSAAWDSTTKSLLIAKDNTYALRMYENKNFAYKNGKETSVANPPRPVTGAVLVPLVFIAQELGAKVEYDAKKLTYKLSIPINS</sequence>
<evidence type="ECO:0000313" key="3">
    <source>
        <dbReference type="EMBL" id="ASJ56032.1"/>
    </source>
</evidence>
<reference evidence="3 4" key="1">
    <citation type="submission" date="2016-11" db="EMBL/GenBank/DDBJ databases">
        <authorList>
            <person name="Jaros S."/>
            <person name="Januszkiewicz K."/>
            <person name="Wedrychowicz H."/>
        </authorList>
    </citation>
    <scope>NUCLEOTIDE SEQUENCE [LARGE SCALE GENOMIC DNA]</scope>
    <source>
        <strain evidence="3 4">NF2</strain>
    </source>
</reference>
<organism evidence="3 4">
    <name type="scientific">Brevibacillus formosus</name>
    <dbReference type="NCBI Taxonomy" id="54913"/>
    <lineage>
        <taxon>Bacteria</taxon>
        <taxon>Bacillati</taxon>
        <taxon>Bacillota</taxon>
        <taxon>Bacilli</taxon>
        <taxon>Bacillales</taxon>
        <taxon>Paenibacillaceae</taxon>
        <taxon>Brevibacillus</taxon>
    </lineage>
</organism>
<dbReference type="InterPro" id="IPR012854">
    <property type="entry name" value="Cu_amine_oxidase-like_N"/>
</dbReference>
<name>A0A220MM96_9BACL</name>
<dbReference type="SUPFAM" id="SSF55383">
    <property type="entry name" value="Copper amine oxidase, domain N"/>
    <property type="match status" value="1"/>
</dbReference>
<dbReference type="Proteomes" id="UP000197781">
    <property type="component" value="Chromosome"/>
</dbReference>
<dbReference type="AlphaFoldDB" id="A0A220MM96"/>
<dbReference type="Gene3D" id="3.30.457.10">
    <property type="entry name" value="Copper amine oxidase-like, N-terminal domain"/>
    <property type="match status" value="1"/>
</dbReference>
<gene>
    <name evidence="3" type="ORF">BP422_22265</name>
</gene>
<dbReference type="Pfam" id="PF07833">
    <property type="entry name" value="Cu_amine_oxidN1"/>
    <property type="match status" value="1"/>
</dbReference>
<dbReference type="RefSeq" id="WP_088909643.1">
    <property type="nucleotide sequence ID" value="NZ_CP018145.1"/>
</dbReference>
<feature type="signal peptide" evidence="1">
    <location>
        <begin position="1"/>
        <end position="23"/>
    </location>
</feature>
<accession>A0A220MM96</accession>
<evidence type="ECO:0000313" key="4">
    <source>
        <dbReference type="Proteomes" id="UP000197781"/>
    </source>
</evidence>
<evidence type="ECO:0000259" key="2">
    <source>
        <dbReference type="Pfam" id="PF07833"/>
    </source>
</evidence>
<feature type="chain" id="PRO_5038448116" evidence="1">
    <location>
        <begin position="24"/>
        <end position="155"/>
    </location>
</feature>
<dbReference type="EMBL" id="CP018145">
    <property type="protein sequence ID" value="ASJ56032.1"/>
    <property type="molecule type" value="Genomic_DNA"/>
</dbReference>
<evidence type="ECO:0000256" key="1">
    <source>
        <dbReference type="SAM" id="SignalP"/>
    </source>
</evidence>
<feature type="domain" description="Copper amine oxidase-like N-terminal" evidence="2">
    <location>
        <begin position="42"/>
        <end position="147"/>
    </location>
</feature>
<dbReference type="KEGG" id="bfm:BP422_22265"/>
<proteinExistence type="predicted"/>
<dbReference type="InterPro" id="IPR036582">
    <property type="entry name" value="Mao_N_sf"/>
</dbReference>
<protein>
    <submittedName>
        <fullName evidence="3">Copper amine oxidase</fullName>
    </submittedName>
</protein>